<proteinExistence type="inferred from homology"/>
<keyword evidence="5" id="KW-1185">Reference proteome</keyword>
<name>A0A9P6TWC5_9FUNG</name>
<comment type="similarity">
    <text evidence="1">Belongs to the peptidase S12 family.</text>
</comment>
<protein>
    <recommendedName>
        <fullName evidence="6">Beta-lactamase/transpeptidase-like protein</fullName>
    </recommendedName>
</protein>
<dbReference type="AlphaFoldDB" id="A0A9P6TWC5"/>
<evidence type="ECO:0000259" key="2">
    <source>
        <dbReference type="Pfam" id="PF00144"/>
    </source>
</evidence>
<dbReference type="Gene3D" id="2.40.128.600">
    <property type="match status" value="1"/>
</dbReference>
<dbReference type="PANTHER" id="PTHR46825">
    <property type="entry name" value="D-ALANYL-D-ALANINE-CARBOXYPEPTIDASE/ENDOPEPTIDASE AMPH"/>
    <property type="match status" value="1"/>
</dbReference>
<dbReference type="InterPro" id="IPR012338">
    <property type="entry name" value="Beta-lactam/transpept-like"/>
</dbReference>
<dbReference type="SUPFAM" id="SSF56601">
    <property type="entry name" value="beta-lactamase/transpeptidase-like"/>
    <property type="match status" value="1"/>
</dbReference>
<evidence type="ECO:0000313" key="4">
    <source>
        <dbReference type="EMBL" id="KAG0249021.1"/>
    </source>
</evidence>
<dbReference type="EMBL" id="JAAAJA010000882">
    <property type="protein sequence ID" value="KAG0249021.1"/>
    <property type="molecule type" value="Genomic_DNA"/>
</dbReference>
<evidence type="ECO:0008006" key="6">
    <source>
        <dbReference type="Google" id="ProtNLM"/>
    </source>
</evidence>
<dbReference type="Gene3D" id="3.40.710.10">
    <property type="entry name" value="DD-peptidase/beta-lactamase superfamily"/>
    <property type="match status" value="1"/>
</dbReference>
<dbReference type="PANTHER" id="PTHR46825:SF15">
    <property type="entry name" value="BETA-LACTAMASE-RELATED DOMAIN-CONTAINING PROTEIN"/>
    <property type="match status" value="1"/>
</dbReference>
<dbReference type="InterPro" id="IPR001466">
    <property type="entry name" value="Beta-lactam-related"/>
</dbReference>
<feature type="domain" description="Beta-lactamase-related" evidence="2">
    <location>
        <begin position="30"/>
        <end position="361"/>
    </location>
</feature>
<evidence type="ECO:0000313" key="5">
    <source>
        <dbReference type="Proteomes" id="UP000726737"/>
    </source>
</evidence>
<accession>A0A9P6TWC5</accession>
<dbReference type="InterPro" id="IPR021860">
    <property type="entry name" value="Peptidase_S12_Pab87-rel_C"/>
</dbReference>
<gene>
    <name evidence="4" type="ORF">BG011_009668</name>
</gene>
<organism evidence="4 5">
    <name type="scientific">Mortierella polycephala</name>
    <dbReference type="NCBI Taxonomy" id="41804"/>
    <lineage>
        <taxon>Eukaryota</taxon>
        <taxon>Fungi</taxon>
        <taxon>Fungi incertae sedis</taxon>
        <taxon>Mucoromycota</taxon>
        <taxon>Mortierellomycotina</taxon>
        <taxon>Mortierellomycetes</taxon>
        <taxon>Mortierellales</taxon>
        <taxon>Mortierellaceae</taxon>
        <taxon>Mortierella</taxon>
    </lineage>
</organism>
<dbReference type="Pfam" id="PF00144">
    <property type="entry name" value="Beta-lactamase"/>
    <property type="match status" value="1"/>
</dbReference>
<evidence type="ECO:0000259" key="3">
    <source>
        <dbReference type="Pfam" id="PF11954"/>
    </source>
</evidence>
<dbReference type="InterPro" id="IPR050491">
    <property type="entry name" value="AmpC-like"/>
</dbReference>
<dbReference type="OrthoDB" id="5946976at2759"/>
<evidence type="ECO:0000256" key="1">
    <source>
        <dbReference type="ARBA" id="ARBA00038215"/>
    </source>
</evidence>
<dbReference type="Pfam" id="PF11954">
    <property type="entry name" value="DUF3471"/>
    <property type="match status" value="1"/>
</dbReference>
<reference evidence="4" key="1">
    <citation type="journal article" date="2020" name="Fungal Divers.">
        <title>Resolving the Mortierellaceae phylogeny through synthesis of multi-gene phylogenetics and phylogenomics.</title>
        <authorList>
            <person name="Vandepol N."/>
            <person name="Liber J."/>
            <person name="Desiro A."/>
            <person name="Na H."/>
            <person name="Kennedy M."/>
            <person name="Barry K."/>
            <person name="Grigoriev I.V."/>
            <person name="Miller A.N."/>
            <person name="O'Donnell K."/>
            <person name="Stajich J.E."/>
            <person name="Bonito G."/>
        </authorList>
    </citation>
    <scope>NUCLEOTIDE SEQUENCE</scope>
    <source>
        <strain evidence="4">KOD948</strain>
    </source>
</reference>
<dbReference type="Proteomes" id="UP000726737">
    <property type="component" value="Unassembled WGS sequence"/>
</dbReference>
<sequence>MQLPGYSEPATNSFPLADLKEVLEKARVYCGIPGMSVAVLHKGKLIFAEGFGKRNEQEPFTVETLTSIASITKAFTAAAIGELVADGKADWDTTPVNKYLPEFEVSDPVLTSQLTFADLLSHRTGLPSLDFAWFRSTEKRIDLIKRIRHVPLDPKLRSKCDYNNIMYAVAGEAAANIAGTSYERLVETKILKPLGLSNTGFSVTEMKKRPNHAMPYDAASFEDAQKGNFILGYLDHIYMSDAPAGDLYSNVLDLVRWGRIIMKLGELDGKQVLNKESVTETLSGHTFMEKTGRSSEFAPALAYGFGWLIDSYKGQVLYHHSGSNAGFISNLAIYPDADLVIAHLTNIQSTGLPAFTSYYIADELLGLPKTQDWLSDAAIKDTQVQYDWQAKEAKGDFPEQQKDRPSSHRLEAFVGEYMSPVFGDVSICLETRDDDETEALYFKLRMFDSKMVHYHYDSFTTAAIDFAVEMALLVTFQTSADGTVVGFELKSDEIMVFKRRNVTKDKEAQE</sequence>
<comment type="caution">
    <text evidence="4">The sequence shown here is derived from an EMBL/GenBank/DDBJ whole genome shotgun (WGS) entry which is preliminary data.</text>
</comment>
<feature type="domain" description="Peptidase S12 Pab87-related C-terminal" evidence="3">
    <location>
        <begin position="400"/>
        <end position="500"/>
    </location>
</feature>